<comment type="caution">
    <text evidence="2">The sequence shown here is derived from an EMBL/GenBank/DDBJ whole genome shotgun (WGS) entry which is preliminary data.</text>
</comment>
<reference evidence="2 3" key="1">
    <citation type="submission" date="2014-08" db="EMBL/GenBank/DDBJ databases">
        <title>Whole genome shotgun sequence of Rhizobium rubi NBRC 13261.</title>
        <authorList>
            <person name="Katano-Makiyama Y."/>
            <person name="Hosoyama A."/>
            <person name="Hashimoto M."/>
            <person name="Hosoyama Y."/>
            <person name="Noguchi M."/>
            <person name="Tsuchikane K."/>
            <person name="Uohara A."/>
            <person name="Ohji S."/>
            <person name="Ichikawa N."/>
            <person name="Kimura A."/>
            <person name="Yamazoe A."/>
            <person name="Fujita N."/>
        </authorList>
    </citation>
    <scope>NUCLEOTIDE SEQUENCE [LARGE SCALE GENOMIC DNA]</scope>
    <source>
        <strain evidence="2 3">NBRC 13261</strain>
    </source>
</reference>
<accession>A0A081D320</accession>
<sequence length="561" mass="60065">MTTNQMLLDQKAKLSKVANKLILINKEITKLYVDAALSFDDLAGLDSAQVQTFLSMHANMSLREIEQLQKTAAILSPKSSPFSIHRELLIGSGISIAAINEFAEATEVAQRETIRLLNKSKVLRADEIKNVRDADTECARSESGRKAVLSAYSTNVTERKIERLERQSESIALDLQTFQDSWDHGEFDEDEELHAFCHKKLATAAAEAIALYIDVFGDAHTLLDSSDGDARQLAAPYFALRQLADGKFGMRGGLDLLRDIGEGRIGMEVMVAFVDGDPDRPLVTGVVPNPANGVPYDLPGNKTRMVLRSNTHKGQGYNELSFEDEAGQENMFLHAQKDQTLKVLNNRVKRVEAHQVESVGQNKSIDVGQNHQEKIGGSMNLTVGGGASGVPLLGILSGIAAAGGLDSKNGAAAIDNPLLQQFAGAIASSGVATEASSLMANADVTNAGNFAKGAGSEQTSTGSALGGLLSKLFPLSGIVTTVIEKFRTDTIGIARTEQIGVYKNTTVGHTMTINAGEEFIIKCGQSKLMMDKDGNVTITGTKFNFAASGHVQINGDVIDLN</sequence>
<dbReference type="RefSeq" id="WP_174447699.1">
    <property type="nucleotide sequence ID" value="NZ_BBJU01000035.1"/>
</dbReference>
<evidence type="ECO:0000313" key="2">
    <source>
        <dbReference type="EMBL" id="GAK73316.1"/>
    </source>
</evidence>
<dbReference type="Gene3D" id="2.40.50.230">
    <property type="entry name" value="Gp5 N-terminal domain"/>
    <property type="match status" value="1"/>
</dbReference>
<dbReference type="InterPro" id="IPR037026">
    <property type="entry name" value="Vgr_OB-fold_dom_sf"/>
</dbReference>
<gene>
    <name evidence="2" type="ORF">RRU01S_35_00250</name>
</gene>
<organism evidence="2 3">
    <name type="scientific">Agrobacterium rubi TR3 = NBRC 13261</name>
    <dbReference type="NCBI Taxonomy" id="1368415"/>
    <lineage>
        <taxon>Bacteria</taxon>
        <taxon>Pseudomonadati</taxon>
        <taxon>Pseudomonadota</taxon>
        <taxon>Alphaproteobacteria</taxon>
        <taxon>Hyphomicrobiales</taxon>
        <taxon>Rhizobiaceae</taxon>
        <taxon>Rhizobium/Agrobacterium group</taxon>
        <taxon>Agrobacterium</taxon>
    </lineage>
</organism>
<protein>
    <recommendedName>
        <fullName evidence="1">Gp5/Type VI secretion system Vgr C-terminal trimerisation domain-containing protein</fullName>
    </recommendedName>
</protein>
<feature type="domain" description="Gp5/Type VI secretion system Vgr C-terminal trimerisation" evidence="1">
    <location>
        <begin position="306"/>
        <end position="386"/>
    </location>
</feature>
<evidence type="ECO:0000259" key="1">
    <source>
        <dbReference type="Pfam" id="PF22178"/>
    </source>
</evidence>
<dbReference type="EMBL" id="BBJU01000035">
    <property type="protein sequence ID" value="GAK73316.1"/>
    <property type="molecule type" value="Genomic_DNA"/>
</dbReference>
<dbReference type="InterPro" id="IPR054030">
    <property type="entry name" value="Gp5_Vgr_C"/>
</dbReference>
<dbReference type="AlphaFoldDB" id="A0A081D320"/>
<evidence type="ECO:0000313" key="3">
    <source>
        <dbReference type="Proteomes" id="UP000028701"/>
    </source>
</evidence>
<proteinExistence type="predicted"/>
<name>A0A081D320_9HYPH</name>
<dbReference type="Proteomes" id="UP000028701">
    <property type="component" value="Unassembled WGS sequence"/>
</dbReference>
<dbReference type="eggNOG" id="COG3501">
    <property type="taxonomic scope" value="Bacteria"/>
</dbReference>
<dbReference type="SUPFAM" id="SSF69349">
    <property type="entry name" value="Phage fibre proteins"/>
    <property type="match status" value="1"/>
</dbReference>
<dbReference type="Pfam" id="PF22178">
    <property type="entry name" value="Gp5_trimer_C"/>
    <property type="match status" value="1"/>
</dbReference>